<keyword evidence="1" id="KW-0472">Membrane</keyword>
<gene>
    <name evidence="2" type="ORF">GCM10007315_19680</name>
</gene>
<dbReference type="RefSeq" id="WP_189411483.1">
    <property type="nucleotide sequence ID" value="NZ_BMYJ01000005.1"/>
</dbReference>
<comment type="caution">
    <text evidence="2">The sequence shown here is derived from an EMBL/GenBank/DDBJ whole genome shotgun (WGS) entry which is preliminary data.</text>
</comment>
<evidence type="ECO:0000313" key="3">
    <source>
        <dbReference type="Proteomes" id="UP000638981"/>
    </source>
</evidence>
<evidence type="ECO:0000313" key="2">
    <source>
        <dbReference type="EMBL" id="GHC56405.1"/>
    </source>
</evidence>
<feature type="transmembrane region" description="Helical" evidence="1">
    <location>
        <begin position="12"/>
        <end position="38"/>
    </location>
</feature>
<reference evidence="2" key="2">
    <citation type="submission" date="2020-09" db="EMBL/GenBank/DDBJ databases">
        <authorList>
            <person name="Sun Q."/>
            <person name="Kim S."/>
        </authorList>
    </citation>
    <scope>NUCLEOTIDE SEQUENCE</scope>
    <source>
        <strain evidence="2">KCTC 23310</strain>
    </source>
</reference>
<feature type="transmembrane region" description="Helical" evidence="1">
    <location>
        <begin position="68"/>
        <end position="92"/>
    </location>
</feature>
<evidence type="ECO:0008006" key="4">
    <source>
        <dbReference type="Google" id="ProtNLM"/>
    </source>
</evidence>
<proteinExistence type="predicted"/>
<feature type="transmembrane region" description="Helical" evidence="1">
    <location>
        <begin position="112"/>
        <end position="136"/>
    </location>
</feature>
<evidence type="ECO:0000256" key="1">
    <source>
        <dbReference type="SAM" id="Phobius"/>
    </source>
</evidence>
<protein>
    <recommendedName>
        <fullName evidence="4">DUF2975 domain-containing protein</fullName>
    </recommendedName>
</protein>
<organism evidence="2 3">
    <name type="scientific">Neogemmobacter tilapiae</name>
    <dbReference type="NCBI Taxonomy" id="875041"/>
    <lineage>
        <taxon>Bacteria</taxon>
        <taxon>Pseudomonadati</taxon>
        <taxon>Pseudomonadota</taxon>
        <taxon>Alphaproteobacteria</taxon>
        <taxon>Rhodobacterales</taxon>
        <taxon>Paracoccaceae</taxon>
        <taxon>Neogemmobacter</taxon>
    </lineage>
</organism>
<keyword evidence="1" id="KW-0812">Transmembrane</keyword>
<sequence>MATARTMKIFRLLDTGFWLIWIAFPLFIWSAVSAILAAPEVAREIVGDDPVCLAGVPMLENFSLPSQIAYWSISTIEVAVYATILFLVHRVIHRCATGQVFVQPMIRFLRRIGWIISLWPVVSQVLYNLLAWLYYAQGDMPAAYWITWPDLPAVGVGLLLVTLSYAMDMAVQMHDEAQLTV</sequence>
<name>A0A918TPF6_9RHOB</name>
<dbReference type="EMBL" id="BMYJ01000005">
    <property type="protein sequence ID" value="GHC56405.1"/>
    <property type="molecule type" value="Genomic_DNA"/>
</dbReference>
<keyword evidence="3" id="KW-1185">Reference proteome</keyword>
<dbReference type="Proteomes" id="UP000638981">
    <property type="component" value="Unassembled WGS sequence"/>
</dbReference>
<keyword evidence="1" id="KW-1133">Transmembrane helix</keyword>
<dbReference type="AlphaFoldDB" id="A0A918TPF6"/>
<feature type="transmembrane region" description="Helical" evidence="1">
    <location>
        <begin position="142"/>
        <end position="166"/>
    </location>
</feature>
<accession>A0A918TPF6</accession>
<reference evidence="2" key="1">
    <citation type="journal article" date="2014" name="Int. J. Syst. Evol. Microbiol.">
        <title>Complete genome sequence of Corynebacterium casei LMG S-19264T (=DSM 44701T), isolated from a smear-ripened cheese.</title>
        <authorList>
            <consortium name="US DOE Joint Genome Institute (JGI-PGF)"/>
            <person name="Walter F."/>
            <person name="Albersmeier A."/>
            <person name="Kalinowski J."/>
            <person name="Ruckert C."/>
        </authorList>
    </citation>
    <scope>NUCLEOTIDE SEQUENCE</scope>
    <source>
        <strain evidence="2">KCTC 23310</strain>
    </source>
</reference>